<protein>
    <recommendedName>
        <fullName evidence="9">Protein kinase domain-containing protein</fullName>
    </recommendedName>
</protein>
<dbReference type="eggNOG" id="KOG0596">
    <property type="taxonomic scope" value="Eukaryota"/>
</dbReference>
<feature type="compositionally biased region" description="Basic and acidic residues" evidence="8">
    <location>
        <begin position="309"/>
        <end position="322"/>
    </location>
</feature>
<keyword evidence="7" id="KW-0175">Coiled coil</keyword>
<feature type="coiled-coil region" evidence="7">
    <location>
        <begin position="236"/>
        <end position="299"/>
    </location>
</feature>
<dbReference type="OrthoDB" id="20524at2759"/>
<dbReference type="GO" id="GO:0000776">
    <property type="term" value="C:kinetochore"/>
    <property type="evidence" value="ECO:0007669"/>
    <property type="project" value="TreeGrafter"/>
</dbReference>
<evidence type="ECO:0000256" key="4">
    <source>
        <dbReference type="ARBA" id="ARBA00022777"/>
    </source>
</evidence>
<evidence type="ECO:0000256" key="7">
    <source>
        <dbReference type="SAM" id="Coils"/>
    </source>
</evidence>
<feature type="compositionally biased region" description="Polar residues" evidence="8">
    <location>
        <begin position="326"/>
        <end position="337"/>
    </location>
</feature>
<dbReference type="InterPro" id="IPR008271">
    <property type="entry name" value="Ser/Thr_kinase_AS"/>
</dbReference>
<dbReference type="InParanoid" id="A5E6V7"/>
<dbReference type="GO" id="GO:0007059">
    <property type="term" value="P:chromosome segregation"/>
    <property type="evidence" value="ECO:0007669"/>
    <property type="project" value="TreeGrafter"/>
</dbReference>
<feature type="compositionally biased region" description="Low complexity" evidence="8">
    <location>
        <begin position="435"/>
        <end position="447"/>
    </location>
</feature>
<keyword evidence="3 6" id="KW-0547">Nucleotide-binding</keyword>
<evidence type="ECO:0000256" key="8">
    <source>
        <dbReference type="SAM" id="MobiDB-lite"/>
    </source>
</evidence>
<dbReference type="VEuPathDB" id="FungiDB:LELG_05346"/>
<keyword evidence="1" id="KW-0723">Serine/threonine-protein kinase</keyword>
<dbReference type="Proteomes" id="UP000001996">
    <property type="component" value="Unassembled WGS sequence"/>
</dbReference>
<dbReference type="PANTHER" id="PTHR22974">
    <property type="entry name" value="MIXED LINEAGE PROTEIN KINASE"/>
    <property type="match status" value="1"/>
</dbReference>
<evidence type="ECO:0000256" key="1">
    <source>
        <dbReference type="ARBA" id="ARBA00022527"/>
    </source>
</evidence>
<evidence type="ECO:0000259" key="9">
    <source>
        <dbReference type="PROSITE" id="PS50011"/>
    </source>
</evidence>
<accession>A5E6V7</accession>
<organism evidence="10 11">
    <name type="scientific">Lodderomyces elongisporus (strain ATCC 11503 / CBS 2605 / JCM 1781 / NBRC 1676 / NRRL YB-4239)</name>
    <name type="common">Yeast</name>
    <name type="synonym">Saccharomyces elongisporus</name>
    <dbReference type="NCBI Taxonomy" id="379508"/>
    <lineage>
        <taxon>Eukaryota</taxon>
        <taxon>Fungi</taxon>
        <taxon>Dikarya</taxon>
        <taxon>Ascomycota</taxon>
        <taxon>Saccharomycotina</taxon>
        <taxon>Pichiomycetes</taxon>
        <taxon>Debaryomycetaceae</taxon>
        <taxon>Candida/Lodderomyces clade</taxon>
        <taxon>Lodderomyces</taxon>
    </lineage>
</organism>
<dbReference type="HOGENOM" id="CLU_019372_0_0_1"/>
<dbReference type="InterPro" id="IPR017441">
    <property type="entry name" value="Protein_kinase_ATP_BS"/>
</dbReference>
<reference evidence="10 11" key="1">
    <citation type="journal article" date="2009" name="Nature">
        <title>Evolution of pathogenicity and sexual reproduction in eight Candida genomes.</title>
        <authorList>
            <person name="Butler G."/>
            <person name="Rasmussen M.D."/>
            <person name="Lin M.F."/>
            <person name="Santos M.A."/>
            <person name="Sakthikumar S."/>
            <person name="Munro C.A."/>
            <person name="Rheinbay E."/>
            <person name="Grabherr M."/>
            <person name="Forche A."/>
            <person name="Reedy J.L."/>
            <person name="Agrafioti I."/>
            <person name="Arnaud M.B."/>
            <person name="Bates S."/>
            <person name="Brown A.J."/>
            <person name="Brunke S."/>
            <person name="Costanzo M.C."/>
            <person name="Fitzpatrick D.A."/>
            <person name="de Groot P.W."/>
            <person name="Harris D."/>
            <person name="Hoyer L.L."/>
            <person name="Hube B."/>
            <person name="Klis F.M."/>
            <person name="Kodira C."/>
            <person name="Lennard N."/>
            <person name="Logue M.E."/>
            <person name="Martin R."/>
            <person name="Neiman A.M."/>
            <person name="Nikolaou E."/>
            <person name="Quail M.A."/>
            <person name="Quinn J."/>
            <person name="Santos M.C."/>
            <person name="Schmitzberger F.F."/>
            <person name="Sherlock G."/>
            <person name="Shah P."/>
            <person name="Silverstein K.A."/>
            <person name="Skrzypek M.S."/>
            <person name="Soll D."/>
            <person name="Staggs R."/>
            <person name="Stansfield I."/>
            <person name="Stumpf M.P."/>
            <person name="Sudbery P.E."/>
            <person name="Srikantha T."/>
            <person name="Zeng Q."/>
            <person name="Berman J."/>
            <person name="Berriman M."/>
            <person name="Heitman J."/>
            <person name="Gow N.A."/>
            <person name="Lorenz M.C."/>
            <person name="Birren B.W."/>
            <person name="Kellis M."/>
            <person name="Cuomo C.A."/>
        </authorList>
    </citation>
    <scope>NUCLEOTIDE SEQUENCE [LARGE SCALE GENOMIC DNA]</scope>
    <source>
        <strain evidence="11">ATCC 11503 / BCRC 21390 / CBS 2605 / JCM 1781 / NBRC 1676 / NRRL YB-4239</strain>
    </source>
</reference>
<dbReference type="KEGG" id="lel:PVL30_002439"/>
<dbReference type="GO" id="GO:0030447">
    <property type="term" value="P:filamentous growth"/>
    <property type="evidence" value="ECO:0007669"/>
    <property type="project" value="UniProtKB-ARBA"/>
</dbReference>
<dbReference type="GO" id="GO:0004712">
    <property type="term" value="F:protein serine/threonine/tyrosine kinase activity"/>
    <property type="evidence" value="ECO:0007669"/>
    <property type="project" value="TreeGrafter"/>
</dbReference>
<feature type="binding site" evidence="6">
    <location>
        <position position="490"/>
    </location>
    <ligand>
        <name>ATP</name>
        <dbReference type="ChEBI" id="CHEBI:30616"/>
    </ligand>
</feature>
<dbReference type="Gene3D" id="1.10.510.10">
    <property type="entry name" value="Transferase(Phosphotransferase) domain 1"/>
    <property type="match status" value="1"/>
</dbReference>
<dbReference type="GO" id="GO:0005634">
    <property type="term" value="C:nucleus"/>
    <property type="evidence" value="ECO:0007669"/>
    <property type="project" value="TreeGrafter"/>
</dbReference>
<dbReference type="SMART" id="SM00220">
    <property type="entry name" value="S_TKc"/>
    <property type="match status" value="1"/>
</dbReference>
<sequence length="785" mass="89142">MPYDNMVNGPIRSMGSKESKDIHNTIKRISPNSSNSTKRAFEEDPTTTFLPPSLSSYSIASLNVRNRSLGFFTASLSSTAATAAATGAATGAAIGATGIYEKDLPTSNSENTSIKDKIRAHFSGSNQSTLNTDFASMQPTLQHTRASIDEGENHSSPASNSLLNTSKADNSFLKIKRRRMFGKKLGSPKRATGDEVKPQEKMDLDKIPVMELEMPIDNNVKVESPSDPTIDELVIRRRVEERREKERLEKEKLEKERLEQQRQLEREKEEQQRAELVRMEQHRIELRRLELEEEARERARLHQLREKEFFEQRKKEQQRSDMKLQPSEQMGQGNRFSNNKKDTFLPLKSPFKDKRVPLSDVSPNVFRKPKLPKAVVRHDTRQEAPHAQQRQQHLQQQQQQSAHQEPRSQLEIQPLKDQHKYNAPPTNNTMEEEVNNNAATTTTTTTASERKRTVQINGKYYEKLELLGRGGSSKVYRIKSVADGRQYALKKVTLNQFENMNSFKGEIDLLLKLRHSKRVVKLVDHAVFTSSIYLIMERGDIDLAILFQNRISAKLPLDIHFVKYHIHEMFKCVEDVHNAGIVHSDLKPANFLMVKGVLKIIDFGIANAVPDHTVNIYRESQIGTPNYMAPEALVEANLVGAKNTTWKVGRPSDVWSCGCILYQFIYGKPPYAAYSGTQRVMAIMNPQVKIQYPAMGMGDVKVPTSAIQLMKNCLARDPGDRWTIEQCLSSDFFCPKVVNETVVAKIVHESINFGFNKRVHGEGMSTDDYDAMVDDIIKQIEACNC</sequence>
<dbReference type="PROSITE" id="PS00107">
    <property type="entry name" value="PROTEIN_KINASE_ATP"/>
    <property type="match status" value="1"/>
</dbReference>
<evidence type="ECO:0000313" key="11">
    <source>
        <dbReference type="Proteomes" id="UP000001996"/>
    </source>
</evidence>
<dbReference type="SUPFAM" id="SSF56112">
    <property type="entry name" value="Protein kinase-like (PK-like)"/>
    <property type="match status" value="1"/>
</dbReference>
<feature type="region of interest" description="Disordered" evidence="8">
    <location>
        <begin position="146"/>
        <end position="165"/>
    </location>
</feature>
<evidence type="ECO:0000256" key="2">
    <source>
        <dbReference type="ARBA" id="ARBA00022679"/>
    </source>
</evidence>
<feature type="compositionally biased region" description="Polar residues" evidence="8">
    <location>
        <begin position="154"/>
        <end position="165"/>
    </location>
</feature>
<dbReference type="Pfam" id="PF00069">
    <property type="entry name" value="Pkinase"/>
    <property type="match status" value="1"/>
</dbReference>
<keyword evidence="2" id="KW-0808">Transferase</keyword>
<keyword evidence="11" id="KW-1185">Reference proteome</keyword>
<evidence type="ECO:0000256" key="5">
    <source>
        <dbReference type="ARBA" id="ARBA00022840"/>
    </source>
</evidence>
<dbReference type="GO" id="GO:0034501">
    <property type="term" value="P:protein localization to kinetochore"/>
    <property type="evidence" value="ECO:0007669"/>
    <property type="project" value="TreeGrafter"/>
</dbReference>
<dbReference type="GO" id="GO:0005524">
    <property type="term" value="F:ATP binding"/>
    <property type="evidence" value="ECO:0007669"/>
    <property type="project" value="UniProtKB-UniRule"/>
</dbReference>
<feature type="compositionally biased region" description="Low complexity" evidence="8">
    <location>
        <begin position="385"/>
        <end position="403"/>
    </location>
</feature>
<feature type="compositionally biased region" description="Basic and acidic residues" evidence="8">
    <location>
        <begin position="404"/>
        <end position="420"/>
    </location>
</feature>
<dbReference type="InterPro" id="IPR011009">
    <property type="entry name" value="Kinase-like_dom_sf"/>
</dbReference>
<dbReference type="FunFam" id="3.30.200.20:FF:000131">
    <property type="entry name" value="Dual specificity protein kinase TTK"/>
    <property type="match status" value="1"/>
</dbReference>
<feature type="compositionally biased region" description="Basic and acidic residues" evidence="8">
    <location>
        <begin position="191"/>
        <end position="200"/>
    </location>
</feature>
<dbReference type="GeneID" id="5230562"/>
<evidence type="ECO:0000256" key="3">
    <source>
        <dbReference type="ARBA" id="ARBA00022741"/>
    </source>
</evidence>
<feature type="domain" description="Protein kinase" evidence="9">
    <location>
        <begin position="461"/>
        <end position="733"/>
    </location>
</feature>
<dbReference type="AlphaFoldDB" id="A5E6V7"/>
<dbReference type="GO" id="GO:0033316">
    <property type="term" value="P:meiotic spindle assembly checkpoint signaling"/>
    <property type="evidence" value="ECO:0007669"/>
    <property type="project" value="TreeGrafter"/>
</dbReference>
<evidence type="ECO:0000256" key="6">
    <source>
        <dbReference type="PROSITE-ProRule" id="PRU10141"/>
    </source>
</evidence>
<dbReference type="GO" id="GO:0004674">
    <property type="term" value="F:protein serine/threonine kinase activity"/>
    <property type="evidence" value="ECO:0007669"/>
    <property type="project" value="UniProtKB-KW"/>
</dbReference>
<dbReference type="PROSITE" id="PS00108">
    <property type="entry name" value="PROTEIN_KINASE_ST"/>
    <property type="match status" value="1"/>
</dbReference>
<feature type="region of interest" description="Disordered" evidence="8">
    <location>
        <begin position="179"/>
        <end position="200"/>
    </location>
</feature>
<gene>
    <name evidence="10" type="ORF">LELG_05346</name>
</gene>
<feature type="region of interest" description="Disordered" evidence="8">
    <location>
        <begin position="1"/>
        <end position="46"/>
    </location>
</feature>
<keyword evidence="5 6" id="KW-0067">ATP-binding</keyword>
<dbReference type="EMBL" id="CH981532">
    <property type="protein sequence ID" value="EDK47165.1"/>
    <property type="molecule type" value="Genomic_DNA"/>
</dbReference>
<evidence type="ECO:0000313" key="10">
    <source>
        <dbReference type="EMBL" id="EDK47165.1"/>
    </source>
</evidence>
<dbReference type="PROSITE" id="PS50011">
    <property type="entry name" value="PROTEIN_KINASE_DOM"/>
    <property type="match status" value="1"/>
</dbReference>
<name>A5E6V7_LODEL</name>
<feature type="compositionally biased region" description="Basic and acidic residues" evidence="8">
    <location>
        <begin position="15"/>
        <end position="24"/>
    </location>
</feature>
<proteinExistence type="predicted"/>
<dbReference type="Gene3D" id="3.30.200.20">
    <property type="entry name" value="Phosphorylase Kinase, domain 1"/>
    <property type="match status" value="1"/>
</dbReference>
<feature type="region of interest" description="Disordered" evidence="8">
    <location>
        <begin position="309"/>
        <end position="451"/>
    </location>
</feature>
<dbReference type="InterPro" id="IPR000719">
    <property type="entry name" value="Prot_kinase_dom"/>
</dbReference>
<dbReference type="PANTHER" id="PTHR22974:SF21">
    <property type="entry name" value="DUAL SPECIFICITY PROTEIN KINASE TTK"/>
    <property type="match status" value="1"/>
</dbReference>
<dbReference type="GO" id="GO:0007094">
    <property type="term" value="P:mitotic spindle assembly checkpoint signaling"/>
    <property type="evidence" value="ECO:0007669"/>
    <property type="project" value="TreeGrafter"/>
</dbReference>
<keyword evidence="4" id="KW-0418">Kinase</keyword>
<dbReference type="STRING" id="379508.A5E6V7"/>